<dbReference type="AlphaFoldDB" id="A0A8T1QZE2"/>
<protein>
    <submittedName>
        <fullName evidence="1">Uncharacterized protein</fullName>
    </submittedName>
</protein>
<comment type="caution">
    <text evidence="1">The sequence shown here is derived from an EMBL/GenBank/DDBJ whole genome shotgun (WGS) entry which is preliminary data.</text>
</comment>
<name>A0A8T1QZE2_CARIL</name>
<dbReference type="Proteomes" id="UP000811609">
    <property type="component" value="Chromosome 3"/>
</dbReference>
<evidence type="ECO:0000313" key="2">
    <source>
        <dbReference type="Proteomes" id="UP000811609"/>
    </source>
</evidence>
<proteinExistence type="predicted"/>
<reference evidence="1" key="1">
    <citation type="submission" date="2020-12" db="EMBL/GenBank/DDBJ databases">
        <title>WGS assembly of Carya illinoinensis cv. Pawnee.</title>
        <authorList>
            <person name="Platts A."/>
            <person name="Shu S."/>
            <person name="Wright S."/>
            <person name="Barry K."/>
            <person name="Edger P."/>
            <person name="Pires J.C."/>
            <person name="Schmutz J."/>
        </authorList>
    </citation>
    <scope>NUCLEOTIDE SEQUENCE</scope>
    <source>
        <tissue evidence="1">Leaf</tissue>
    </source>
</reference>
<sequence length="53" mass="6263">MNTTTANTDCGHCRLFNSFTFPISLSTGPYKILQVEHWHLFKLFTVLWIQQYL</sequence>
<evidence type="ECO:0000313" key="1">
    <source>
        <dbReference type="EMBL" id="KAG6659916.1"/>
    </source>
</evidence>
<gene>
    <name evidence="1" type="ORF">CIPAW_03G069500</name>
</gene>
<dbReference type="EMBL" id="CM031811">
    <property type="protein sequence ID" value="KAG6659916.1"/>
    <property type="molecule type" value="Genomic_DNA"/>
</dbReference>
<accession>A0A8T1QZE2</accession>
<organism evidence="1 2">
    <name type="scientific">Carya illinoinensis</name>
    <name type="common">Pecan</name>
    <dbReference type="NCBI Taxonomy" id="32201"/>
    <lineage>
        <taxon>Eukaryota</taxon>
        <taxon>Viridiplantae</taxon>
        <taxon>Streptophyta</taxon>
        <taxon>Embryophyta</taxon>
        <taxon>Tracheophyta</taxon>
        <taxon>Spermatophyta</taxon>
        <taxon>Magnoliopsida</taxon>
        <taxon>eudicotyledons</taxon>
        <taxon>Gunneridae</taxon>
        <taxon>Pentapetalae</taxon>
        <taxon>rosids</taxon>
        <taxon>fabids</taxon>
        <taxon>Fagales</taxon>
        <taxon>Juglandaceae</taxon>
        <taxon>Carya</taxon>
    </lineage>
</organism>
<keyword evidence="2" id="KW-1185">Reference proteome</keyword>